<feature type="domain" description="WD repeat-containing protein 75 second beta-propeller" evidence="9">
    <location>
        <begin position="324"/>
        <end position="577"/>
    </location>
</feature>
<evidence type="ECO:0000313" key="11">
    <source>
        <dbReference type="Proteomes" id="UP001219933"/>
    </source>
</evidence>
<dbReference type="EMBL" id="CP119880">
    <property type="protein sequence ID" value="WFD36012.1"/>
    <property type="molecule type" value="Genomic_DNA"/>
</dbReference>
<dbReference type="Proteomes" id="UP001219933">
    <property type="component" value="Chromosome 4"/>
</dbReference>
<evidence type="ECO:0000256" key="6">
    <source>
        <dbReference type="ARBA" id="ARBA00023163"/>
    </source>
</evidence>
<dbReference type="InterPro" id="IPR001680">
    <property type="entry name" value="WD40_rpt"/>
</dbReference>
<keyword evidence="11" id="KW-1185">Reference proteome</keyword>
<feature type="compositionally biased region" description="Low complexity" evidence="8">
    <location>
        <begin position="795"/>
        <end position="813"/>
    </location>
</feature>
<evidence type="ECO:0000256" key="5">
    <source>
        <dbReference type="ARBA" id="ARBA00022737"/>
    </source>
</evidence>
<keyword evidence="7" id="KW-0539">Nucleus</keyword>
<gene>
    <name evidence="10" type="primary">NAN1</name>
    <name evidence="10" type="ORF">MCUN1_002883</name>
</gene>
<dbReference type="PANTHER" id="PTHR44215:SF1">
    <property type="entry name" value="WD REPEAT-CONTAINING PROTEIN 75"/>
    <property type="match status" value="1"/>
</dbReference>
<dbReference type="GO" id="GO:0045943">
    <property type="term" value="P:positive regulation of transcription by RNA polymerase I"/>
    <property type="evidence" value="ECO:0007669"/>
    <property type="project" value="InterPro"/>
</dbReference>
<evidence type="ECO:0000256" key="4">
    <source>
        <dbReference type="ARBA" id="ARBA00022574"/>
    </source>
</evidence>
<name>A0AAF0J6X0_9BASI</name>
<evidence type="ECO:0000256" key="2">
    <source>
        <dbReference type="ARBA" id="ARBA00022517"/>
    </source>
</evidence>
<feature type="compositionally biased region" description="Basic residues" evidence="8">
    <location>
        <begin position="814"/>
        <end position="824"/>
    </location>
</feature>
<keyword evidence="3" id="KW-0698">rRNA processing</keyword>
<dbReference type="InterPro" id="IPR057644">
    <property type="entry name" value="Beta-prop_WDR75_2nd"/>
</dbReference>
<evidence type="ECO:0000256" key="8">
    <source>
        <dbReference type="SAM" id="MobiDB-lite"/>
    </source>
</evidence>
<dbReference type="GO" id="GO:0003723">
    <property type="term" value="F:RNA binding"/>
    <property type="evidence" value="ECO:0007669"/>
    <property type="project" value="InterPro"/>
</dbReference>
<dbReference type="PANTHER" id="PTHR44215">
    <property type="entry name" value="WD REPEAT-CONTAINING PROTEIN 75"/>
    <property type="match status" value="1"/>
</dbReference>
<sequence>MEATLSGQMTPKEHRHTAPITGMLISPFNPMQLITASLDGTVRVWDYLDSELHDCISIGQTIVAIDASTHWKQRLFVVAHKESSEHGASVIYSVQLGKSSPECHKAKTVRLGKARDVSLVRVSPDGAWLVALAGEKVIVLSLHDSGAGMQKYPTETKLTALAFHPDERVPRFATGETNGKIRIWYCLEQMTDEPLPQAANVPTTTLHWHAHAVSSLAYTADGTQLLSGGEEGVLVLWKVNSGNAGTEGREFVPRLGAPIVSIATARAHDAHLQEYAVRLADGSVVLVSSHTLRPTRTFSGVKSDATRMFLDKKAKRALRYPLALDAAAGQIVLTSGHPSTVQFIDMNTHAHVHDVEIVASNRVSRPEDEALAPPRVERVAFSPSRHQHAEWMATVDTRDGGEYTSEMSLKLWQWDTKQKSYVLNTRIDNPHGGEVTALSFSPVLGSGIDAFLLVTAGRDLQVKTWRMAQRALKGERTELYWVLRSSFAYRDAVPNHVAWAPDGSLFAVAQGVFVTLWDPQALVMQTRLACSMLKDVVSCEFVGRRGRFVSALGHNGRLVIWDLVSCTVVWSSPHNISAQVRYADGIVAVESGLPTLLHYYLPGRAPNCHVRTYTVDAPLSAPFLDVSRSSDASSSEAVHLLCYVKGALALISPEIDSRADALARSLHGVSLADRRSTIFDDLFGFAQVEEPVSAAVESQTGGDGGARALALFDVAPHLLPPMTMLVDDFFDALLPGKEAVEAQVVDDEAPVEVAAEAPKDAPAQERLLHARDADMSHLTSVFESMWAEHKPAPAPATATATAAAATTAAPAPRAKSKRRASRSM</sequence>
<dbReference type="GO" id="GO:0006364">
    <property type="term" value="P:rRNA processing"/>
    <property type="evidence" value="ECO:0007669"/>
    <property type="project" value="UniProtKB-KW"/>
</dbReference>
<proteinExistence type="predicted"/>
<dbReference type="GO" id="GO:0032040">
    <property type="term" value="C:small-subunit processome"/>
    <property type="evidence" value="ECO:0007669"/>
    <property type="project" value="InterPro"/>
</dbReference>
<evidence type="ECO:0000256" key="7">
    <source>
        <dbReference type="ARBA" id="ARBA00023242"/>
    </source>
</evidence>
<keyword evidence="4" id="KW-0853">WD repeat</keyword>
<evidence type="ECO:0000256" key="3">
    <source>
        <dbReference type="ARBA" id="ARBA00022552"/>
    </source>
</evidence>
<dbReference type="Pfam" id="PF23769">
    <property type="entry name" value="Beta-prop_WDR75_2nd"/>
    <property type="match status" value="1"/>
</dbReference>
<dbReference type="Gene3D" id="2.130.10.10">
    <property type="entry name" value="YVTN repeat-like/Quinoprotein amine dehydrogenase"/>
    <property type="match status" value="3"/>
</dbReference>
<evidence type="ECO:0000256" key="1">
    <source>
        <dbReference type="ARBA" id="ARBA00004604"/>
    </source>
</evidence>
<dbReference type="InterPro" id="IPR036322">
    <property type="entry name" value="WD40_repeat_dom_sf"/>
</dbReference>
<dbReference type="AlphaFoldDB" id="A0AAF0J6X0"/>
<evidence type="ECO:0000259" key="9">
    <source>
        <dbReference type="Pfam" id="PF23769"/>
    </source>
</evidence>
<keyword evidence="5" id="KW-0677">Repeat</keyword>
<accession>A0AAF0J6X0</accession>
<comment type="subcellular location">
    <subcellularLocation>
        <location evidence="1">Nucleus</location>
        <location evidence="1">Nucleolus</location>
    </subcellularLocation>
</comment>
<keyword evidence="2" id="KW-0690">Ribosome biogenesis</keyword>
<reference evidence="10" key="1">
    <citation type="submission" date="2023-03" db="EMBL/GenBank/DDBJ databases">
        <title>Mating type loci evolution in Malassezia.</title>
        <authorList>
            <person name="Coelho M.A."/>
        </authorList>
    </citation>
    <scope>NUCLEOTIDE SEQUENCE</scope>
    <source>
        <strain evidence="10">CBS 11721</strain>
    </source>
</reference>
<dbReference type="Pfam" id="PF23869">
    <property type="entry name" value="Beta-prop_WDR75_1st"/>
    <property type="match status" value="1"/>
</dbReference>
<dbReference type="InterPro" id="IPR015943">
    <property type="entry name" value="WD40/YVTN_repeat-like_dom_sf"/>
</dbReference>
<evidence type="ECO:0000313" key="10">
    <source>
        <dbReference type="EMBL" id="WFD36012.1"/>
    </source>
</evidence>
<dbReference type="SMART" id="SM00320">
    <property type="entry name" value="WD40"/>
    <property type="match status" value="6"/>
</dbReference>
<feature type="region of interest" description="Disordered" evidence="8">
    <location>
        <begin position="789"/>
        <end position="824"/>
    </location>
</feature>
<dbReference type="SUPFAM" id="SSF69322">
    <property type="entry name" value="Tricorn protease domain 2"/>
    <property type="match status" value="1"/>
</dbReference>
<keyword evidence="6" id="KW-0804">Transcription</keyword>
<protein>
    <submittedName>
        <fullName evidence="10">NET1-associated nuclear protein 1</fullName>
    </submittedName>
</protein>
<dbReference type="InterPro" id="IPR053826">
    <property type="entry name" value="WDR75"/>
</dbReference>
<dbReference type="SUPFAM" id="SSF50978">
    <property type="entry name" value="WD40 repeat-like"/>
    <property type="match status" value="1"/>
</dbReference>
<organism evidence="10 11">
    <name type="scientific">Malassezia cuniculi</name>
    <dbReference type="NCBI Taxonomy" id="948313"/>
    <lineage>
        <taxon>Eukaryota</taxon>
        <taxon>Fungi</taxon>
        <taxon>Dikarya</taxon>
        <taxon>Basidiomycota</taxon>
        <taxon>Ustilaginomycotina</taxon>
        <taxon>Malasseziomycetes</taxon>
        <taxon>Malasseziales</taxon>
        <taxon>Malasseziaceae</taxon>
        <taxon>Malassezia</taxon>
    </lineage>
</organism>
<dbReference type="GO" id="GO:2000234">
    <property type="term" value="P:positive regulation of rRNA processing"/>
    <property type="evidence" value="ECO:0007669"/>
    <property type="project" value="TreeGrafter"/>
</dbReference>